<proteinExistence type="predicted"/>
<evidence type="ECO:0000313" key="3">
    <source>
        <dbReference type="EMBL" id="CDS83694.1"/>
    </source>
</evidence>
<dbReference type="RefSeq" id="WP_021366132.1">
    <property type="nucleotide sequence ID" value="NZ_BBYB01000040.1"/>
</dbReference>
<dbReference type="EMBL" id="LK932468">
    <property type="protein sequence ID" value="CDS83597.1"/>
    <property type="molecule type" value="Genomic_DNA"/>
</dbReference>
<evidence type="ECO:0000256" key="1">
    <source>
        <dbReference type="SAM" id="Phobius"/>
    </source>
</evidence>
<keyword evidence="1" id="KW-1133">Transmembrane helix</keyword>
<evidence type="ECO:0000313" key="2">
    <source>
        <dbReference type="EMBL" id="CDS83597.1"/>
    </source>
</evidence>
<dbReference type="CDD" id="cd21807">
    <property type="entry name" value="ABC-2_lan_permease_MutE_EpiE-like"/>
    <property type="match status" value="1"/>
</dbReference>
<feature type="transmembrane region" description="Helical" evidence="1">
    <location>
        <begin position="20"/>
        <end position="38"/>
    </location>
</feature>
<reference evidence="3" key="1">
    <citation type="submission" date="2014-07" db="EMBL/GenBank/DDBJ databases">
        <authorList>
            <person name="Monot Marc"/>
        </authorList>
    </citation>
    <scope>NUCLEOTIDE SEQUENCE</scope>
    <source>
        <strain evidence="4">7032989</strain>
        <strain evidence="3">7032994</strain>
    </source>
</reference>
<dbReference type="Pfam" id="PF12730">
    <property type="entry name" value="ABC2_membrane_4"/>
    <property type="match status" value="1"/>
</dbReference>
<accession>A0A068ZY91</accession>
<feature type="transmembrane region" description="Helical" evidence="1">
    <location>
        <begin position="101"/>
        <end position="131"/>
    </location>
</feature>
<feature type="transmembrane region" description="Helical" evidence="1">
    <location>
        <begin position="168"/>
        <end position="192"/>
    </location>
</feature>
<organism evidence="3">
    <name type="scientific">Clostridioides difficile</name>
    <name type="common">Peptoclostridium difficile</name>
    <dbReference type="NCBI Taxonomy" id="1496"/>
    <lineage>
        <taxon>Bacteria</taxon>
        <taxon>Bacillati</taxon>
        <taxon>Bacillota</taxon>
        <taxon>Clostridia</taxon>
        <taxon>Peptostreptococcales</taxon>
        <taxon>Peptostreptococcaceae</taxon>
        <taxon>Clostridioides</taxon>
    </lineage>
</organism>
<dbReference type="EMBL" id="LK932351">
    <property type="protein sequence ID" value="CDS83694.1"/>
    <property type="molecule type" value="Genomic_DNA"/>
</dbReference>
<name>A0A068ZY91_CLODI</name>
<dbReference type="EMBL" id="LK933238">
    <property type="protein sequence ID" value="CDT53324.1"/>
    <property type="molecule type" value="Genomic_DNA"/>
</dbReference>
<sequence length="256" mass="28435">MNALQSELLKYKRTFMGKLIVFFPVSFAAYAFIMQSTLMQNPLSQTTSWAWQNLLALIFNWWSFLFLPIGFALFATLVAFQEKKAGNYRALRTHNVSPMTLWINKVIAMAVYSFISTLVLIFVTIITGLILKAGSVPFGQIIGASIVCWVVSLAILPLQLWLATWKGMFLSMGVGALGMIFGVLAATKPFWIAVPWSWAVRMVCPIINIHPNGTVLEAGDPLLNTSVIPIGIVVSLVVFIVLTALTAAWFNRRDDK</sequence>
<feature type="transmembrane region" description="Helical" evidence="1">
    <location>
        <begin position="137"/>
        <end position="156"/>
    </location>
</feature>
<dbReference type="AlphaFoldDB" id="A0A068ZY91"/>
<dbReference type="InterPro" id="IPR021205">
    <property type="entry name" value="Lanti_perm_SpaE/MutE/EpiE-like"/>
</dbReference>
<feature type="transmembrane region" description="Helical" evidence="1">
    <location>
        <begin position="227"/>
        <end position="250"/>
    </location>
</feature>
<protein>
    <submittedName>
        <fullName evidence="2">ABC-type transport system, lantibiotic/multidrug-family permease</fullName>
    </submittedName>
    <submittedName>
        <fullName evidence="3">Lantibiotic protection ABC transporter permease subunit, MutE/EpiE family</fullName>
    </submittedName>
</protein>
<dbReference type="NCBIfam" id="TIGR03732">
    <property type="entry name" value="lanti_perm_MutE"/>
    <property type="match status" value="1"/>
</dbReference>
<evidence type="ECO:0000313" key="4">
    <source>
        <dbReference type="EMBL" id="CDT53324.1"/>
    </source>
</evidence>
<feature type="transmembrane region" description="Helical" evidence="1">
    <location>
        <begin position="58"/>
        <end position="80"/>
    </location>
</feature>
<gene>
    <name evidence="2" type="primary">spaE</name>
    <name evidence="4" type="ORF">BN1095_550021</name>
    <name evidence="2" type="ORF">BN1096_190010</name>
    <name evidence="3" type="ORF">BN1097_170010</name>
</gene>
<keyword evidence="1" id="KW-0812">Transmembrane</keyword>
<keyword evidence="1" id="KW-0472">Membrane</keyword>